<dbReference type="PANTHER" id="PTHR30572:SF4">
    <property type="entry name" value="ABC TRANSPORTER PERMEASE YTRF"/>
    <property type="match status" value="1"/>
</dbReference>
<dbReference type="Gene3D" id="3.40.630.10">
    <property type="entry name" value="Zn peptidases"/>
    <property type="match status" value="1"/>
</dbReference>
<feature type="transmembrane region" description="Helical" evidence="7">
    <location>
        <begin position="943"/>
        <end position="959"/>
    </location>
</feature>
<dbReference type="KEGG" id="dps:DP1755"/>
<feature type="transmembrane region" description="Helical" evidence="7">
    <location>
        <begin position="1410"/>
        <end position="1432"/>
    </location>
</feature>
<evidence type="ECO:0000256" key="5">
    <source>
        <dbReference type="ARBA" id="ARBA00023136"/>
    </source>
</evidence>
<organism evidence="9 10">
    <name type="scientific">Desulfotalea psychrophila (strain LSv54 / DSM 12343)</name>
    <dbReference type="NCBI Taxonomy" id="177439"/>
    <lineage>
        <taxon>Bacteria</taxon>
        <taxon>Pseudomonadati</taxon>
        <taxon>Thermodesulfobacteriota</taxon>
        <taxon>Desulfobulbia</taxon>
        <taxon>Desulfobulbales</taxon>
        <taxon>Desulfocapsaceae</taxon>
        <taxon>Desulfotalea</taxon>
    </lineage>
</organism>
<sequence>MERSIKFKAVKNSISVLVVLERSMRHRVASLVLLVVALLCPILGLSIPAGASSLRSLVSDLSGWESRSTASAGAEQAASYIEKRLSDLGLSPQSYYYQIAKRQVGQSTLQMDGRQYPLKPFFYNAITPESSGETLTGPVYYLGSGSLAQLDGIPIKDSIILLDFASARNWQRVASLGARAIIYLGRGGESRFSFQEKQELSPLQLPCYWMPREDAEAFFARPLKKADRVASQIKISTDIGWENSLSRNIYAFIPGTESGQDQELLLLEAFYDDEEMVYRDSPGADAALSIASLLDVAENLVQTPPKRSVLLLATSGNSQSLAGMRDAIWSIVSRGKDLKKEDSRLNGGIAQKEQTLLALQDIRFPLPADKVRDRLLRGAIAQTLSSHIDNLSRRVMELRLGEKSKLRRQQIKKLAAERLLYKQLSWQSHYHDLDGKKERLLQGLLPQVILSYKRGIEGLAVQKKCLDSALAFRRQVKEYRLAAAISLHLSGHGTGIGAFHRGWLYPLKSSVNRTGIYSLIADVLEESNLQGGRAEYQNTLRPTLMRSWNSWFLDKPALGGEVSSLAGLLGISLVTTGDARALWGTPGDLAKNIDWDYVEGQNELLLSLVRGLCAAPRLDMGRFPRKGFAQLTGRANLLLQGELFASFPAKGTTVLAYQGLARYYAMVDGEGLFRIVGLADKKNVGDKVILEGYRFAPDGRAIWAIDKRDTGKSNYRVKMLRKNMQTDLTMFACQQITIFDLLEPRNLDYMTKIQVYDGRRDAPPQHYWYSRIDTRKSAICSVFTEPGTPVKLTLSDTVLTTKMLLTNSHEEKVGGVGFKGSDYPQINRTAYAAARDAWALLGPRIKNLQSHGIYDSRIDDLKVRGLLALHNAERDYQNLKYSSAQEEAASSLALSTRVYTEVEKTQKDVLFGVLFYIALFVPFAFVMERFIFNYAHIYKRISAFLLILFLLIAIIYQVHPAFELAYSPLIIVLAFFIIGLSLLVTLIIFFRFEREMIRLQNQANHYRPEEISHWKAFVAAFFLGVSNLRRRRLRTMLTCLTLIILSFTIMSFTTIKSGQQHLRLPFGAKAPYQGLLLEKRDWKTLPTDATDILKSSMAGSSKAAPRAWLEAVPPTRPVHVPLTRGNKNIEVNGVLGLSVNEAEVTGISRLLTTGHWFTSDNAQSVILADEIAAKLGITGMKDARILLWGIPFTVIATFDSKGLEAMADLDGEALTPVIFPEEQQQELSDAEQEAVEQGDDIQSFQSRYQHIGADKTIIIPVNTLLAAGGSLKSIAIRPDYQEGQAGEITREAGLLVDRFNLVIFAGDEDGVWLYNATDTISYSGVPNIIIPLLISVFIVLNTMISSVQERRGEIGVYTSIGLAPSHVAFLFVAEALALAVVSVVIGYLLAQISAYFLSTTSLWQGITVNYSSLAGVASMFLVIMVVLISVIYPARMASKIAIPDVNKTFSLPKDDGHSMKITLPFLLKQNEADSLGGFLFSYFNAHLEVSHGLFSTAKLSLEKNSDKEVYCSICCQTWLAPFDLGIMQEVEVTLENDKTFTDDDFLSVQVHIRREAGEVAAWRRMNTVFFHQLRKQLLVWRSLDGAGHCEQEAIFAEKTGLQGSSQS</sequence>
<dbReference type="Proteomes" id="UP000000602">
    <property type="component" value="Chromosome"/>
</dbReference>
<comment type="subcellular location">
    <subcellularLocation>
        <location evidence="1">Cell membrane</location>
        <topology evidence="1">Multi-pass membrane protein</topology>
    </subcellularLocation>
</comment>
<dbReference type="PANTHER" id="PTHR30572">
    <property type="entry name" value="MEMBRANE COMPONENT OF TRANSPORTER-RELATED"/>
    <property type="match status" value="1"/>
</dbReference>
<dbReference type="GO" id="GO:0022857">
    <property type="term" value="F:transmembrane transporter activity"/>
    <property type="evidence" value="ECO:0007669"/>
    <property type="project" value="TreeGrafter"/>
</dbReference>
<keyword evidence="5 7" id="KW-0472">Membrane</keyword>
<evidence type="ECO:0000313" key="10">
    <source>
        <dbReference type="Proteomes" id="UP000000602"/>
    </source>
</evidence>
<evidence type="ECO:0000259" key="8">
    <source>
        <dbReference type="Pfam" id="PF02687"/>
    </source>
</evidence>
<accession>Q6AME1</accession>
<dbReference type="InterPro" id="IPR050250">
    <property type="entry name" value="Macrolide_Exporter_MacB"/>
</dbReference>
<feature type="domain" description="ABC3 transporter permease C-terminal" evidence="8">
    <location>
        <begin position="1330"/>
        <end position="1440"/>
    </location>
</feature>
<feature type="transmembrane region" description="Helical" evidence="7">
    <location>
        <begin position="1036"/>
        <end position="1055"/>
    </location>
</feature>
<keyword evidence="2" id="KW-1003">Cell membrane</keyword>
<gene>
    <name evidence="9" type="ordered locus">DP1755</name>
</gene>
<evidence type="ECO:0000256" key="2">
    <source>
        <dbReference type="ARBA" id="ARBA00022475"/>
    </source>
</evidence>
<feature type="transmembrane region" description="Helical" evidence="7">
    <location>
        <begin position="1328"/>
        <end position="1347"/>
    </location>
</feature>
<evidence type="ECO:0000256" key="3">
    <source>
        <dbReference type="ARBA" id="ARBA00022692"/>
    </source>
</evidence>
<keyword evidence="10" id="KW-1185">Reference proteome</keyword>
<evidence type="ECO:0000256" key="7">
    <source>
        <dbReference type="SAM" id="Phobius"/>
    </source>
</evidence>
<comment type="similarity">
    <text evidence="6">Belongs to the ABC-4 integral membrane protein family.</text>
</comment>
<evidence type="ECO:0000313" key="9">
    <source>
        <dbReference type="EMBL" id="CAG36484.1"/>
    </source>
</evidence>
<keyword evidence="3 7" id="KW-0812">Transmembrane</keyword>
<evidence type="ECO:0000256" key="6">
    <source>
        <dbReference type="ARBA" id="ARBA00038076"/>
    </source>
</evidence>
<feature type="transmembrane region" description="Helical" evidence="7">
    <location>
        <begin position="909"/>
        <end position="931"/>
    </location>
</feature>
<dbReference type="STRING" id="177439.DP1755"/>
<feature type="transmembrane region" description="Helical" evidence="7">
    <location>
        <begin position="965"/>
        <end position="990"/>
    </location>
</feature>
<dbReference type="InterPro" id="IPR003838">
    <property type="entry name" value="ABC3_permease_C"/>
</dbReference>
<dbReference type="GO" id="GO:0005886">
    <property type="term" value="C:plasma membrane"/>
    <property type="evidence" value="ECO:0007669"/>
    <property type="project" value="UniProtKB-SubCell"/>
</dbReference>
<dbReference type="OrthoDB" id="9773692at2"/>
<dbReference type="Pfam" id="PF02687">
    <property type="entry name" value="FtsX"/>
    <property type="match status" value="1"/>
</dbReference>
<reference evidence="10" key="1">
    <citation type="journal article" date="2004" name="Environ. Microbiol.">
        <title>The genome of Desulfotalea psychrophila, a sulfate-reducing bacterium from permanently cold Arctic sediments.</title>
        <authorList>
            <person name="Rabus R."/>
            <person name="Ruepp A."/>
            <person name="Frickey T."/>
            <person name="Rattei T."/>
            <person name="Fartmann B."/>
            <person name="Stark M."/>
            <person name="Bauer M."/>
            <person name="Zibat A."/>
            <person name="Lombardot T."/>
            <person name="Becker I."/>
            <person name="Amann J."/>
            <person name="Gellner K."/>
            <person name="Teeling H."/>
            <person name="Leuschner W.D."/>
            <person name="Gloeckner F.-O."/>
            <person name="Lupas A.N."/>
            <person name="Amann R."/>
            <person name="Klenk H.-P."/>
        </authorList>
    </citation>
    <scope>NUCLEOTIDE SEQUENCE [LARGE SCALE GENOMIC DNA]</scope>
    <source>
        <strain evidence="10">DSM 12343 / LSv54</strain>
    </source>
</reference>
<proteinExistence type="inferred from homology"/>
<name>Q6AME1_DESPS</name>
<dbReference type="HOGENOM" id="CLU_240525_0_0_7"/>
<keyword evidence="4 7" id="KW-1133">Transmembrane helix</keyword>
<dbReference type="EMBL" id="CR522870">
    <property type="protein sequence ID" value="CAG36484.1"/>
    <property type="molecule type" value="Genomic_DNA"/>
</dbReference>
<evidence type="ECO:0000256" key="1">
    <source>
        <dbReference type="ARBA" id="ARBA00004651"/>
    </source>
</evidence>
<dbReference type="eggNOG" id="COG0577">
    <property type="taxonomic scope" value="Bacteria"/>
</dbReference>
<feature type="transmembrane region" description="Helical" evidence="7">
    <location>
        <begin position="1367"/>
        <end position="1390"/>
    </location>
</feature>
<evidence type="ECO:0000256" key="4">
    <source>
        <dbReference type="ARBA" id="ARBA00022989"/>
    </source>
</evidence>
<dbReference type="SUPFAM" id="SSF53187">
    <property type="entry name" value="Zn-dependent exopeptidases"/>
    <property type="match status" value="1"/>
</dbReference>
<protein>
    <recommendedName>
        <fullName evidence="8">ABC3 transporter permease C-terminal domain-containing protein</fullName>
    </recommendedName>
</protein>
<dbReference type="eggNOG" id="COG2234">
    <property type="taxonomic scope" value="Bacteria"/>
</dbReference>